<accession>A0ABU5MTP0</accession>
<keyword evidence="2" id="KW-0732">Signal</keyword>
<organism evidence="3 4">
    <name type="scientific">Pontiella agarivorans</name>
    <dbReference type="NCBI Taxonomy" id="3038953"/>
    <lineage>
        <taxon>Bacteria</taxon>
        <taxon>Pseudomonadati</taxon>
        <taxon>Kiritimatiellota</taxon>
        <taxon>Kiritimatiellia</taxon>
        <taxon>Kiritimatiellales</taxon>
        <taxon>Pontiellaceae</taxon>
        <taxon>Pontiella</taxon>
    </lineage>
</organism>
<feature type="chain" id="PRO_5047259405" evidence="2">
    <location>
        <begin position="17"/>
        <end position="404"/>
    </location>
</feature>
<comment type="caution">
    <text evidence="3">The sequence shown here is derived from an EMBL/GenBank/DDBJ whole genome shotgun (WGS) entry which is preliminary data.</text>
</comment>
<keyword evidence="4" id="KW-1185">Reference proteome</keyword>
<protein>
    <submittedName>
        <fullName evidence="3">Uncharacterized protein</fullName>
    </submittedName>
</protein>
<proteinExistence type="predicted"/>
<evidence type="ECO:0000313" key="4">
    <source>
        <dbReference type="Proteomes" id="UP001290861"/>
    </source>
</evidence>
<evidence type="ECO:0000313" key="3">
    <source>
        <dbReference type="EMBL" id="MDZ8117589.1"/>
    </source>
</evidence>
<reference evidence="3 4" key="1">
    <citation type="journal article" date="2024" name="Appl. Environ. Microbiol.">
        <title>Pontiella agarivorans sp. nov., a novel marine anaerobic bacterium capable of degrading macroalgal polysaccharides and fixing nitrogen.</title>
        <authorList>
            <person name="Liu N."/>
            <person name="Kivenson V."/>
            <person name="Peng X."/>
            <person name="Cui Z."/>
            <person name="Lankiewicz T.S."/>
            <person name="Gosselin K.M."/>
            <person name="English C.J."/>
            <person name="Blair E.M."/>
            <person name="O'Malley M.A."/>
            <person name="Valentine D.L."/>
        </authorList>
    </citation>
    <scope>NUCLEOTIDE SEQUENCE [LARGE SCALE GENOMIC DNA]</scope>
    <source>
        <strain evidence="3 4">NLcol2</strain>
    </source>
</reference>
<sequence>MKQLLIMLCLCGSALAEPFECMLAITRQDPSMDWWYAVPDNFEPQITNIDAVHKGEYFCILPVFKNYSTDPGGAAGISFNLKLTKPNGKTQLDLKELEGHIGLASTPDRLPAQAVVNLCFDAADDFGDYSVEVTAIDKVSNQTNVQQRVISLQPFETEKLSKEERENLFFSYVTSPAPSKALASFLQIEQSFFNEEKEPIWSAIWFFKTVFERNEFLIPHLLDEYAFLNPKQQKDIIFLLTLLGQTEKLPRLSGDMKRFERLMAAGRIPDPYDDITMPKQLDMLWAEFFATGTVRPLRQIVCSLELIEHTGTLERIQSGELDPNELEVYREGMLEAVFQAALWSLKSNCIQVPLVKQYCIGLLLSDELPKPAAATLAMLLQSLENPSSVDKEKEATNEKDYKHQ</sequence>
<dbReference type="RefSeq" id="WP_322607390.1">
    <property type="nucleotide sequence ID" value="NZ_JARVCO010000002.1"/>
</dbReference>
<evidence type="ECO:0000256" key="1">
    <source>
        <dbReference type="SAM" id="MobiDB-lite"/>
    </source>
</evidence>
<gene>
    <name evidence="3" type="ORF">P9H32_03040</name>
</gene>
<evidence type="ECO:0000256" key="2">
    <source>
        <dbReference type="SAM" id="SignalP"/>
    </source>
</evidence>
<dbReference type="EMBL" id="JARVCO010000002">
    <property type="protein sequence ID" value="MDZ8117589.1"/>
    <property type="molecule type" value="Genomic_DNA"/>
</dbReference>
<feature type="signal peptide" evidence="2">
    <location>
        <begin position="1"/>
        <end position="16"/>
    </location>
</feature>
<name>A0ABU5MTP0_9BACT</name>
<dbReference type="Proteomes" id="UP001290861">
    <property type="component" value="Unassembled WGS sequence"/>
</dbReference>
<feature type="compositionally biased region" description="Basic and acidic residues" evidence="1">
    <location>
        <begin position="389"/>
        <end position="404"/>
    </location>
</feature>
<feature type="region of interest" description="Disordered" evidence="1">
    <location>
        <begin position="385"/>
        <end position="404"/>
    </location>
</feature>